<feature type="binding site" evidence="9">
    <location>
        <position position="176"/>
    </location>
    <ligand>
        <name>ATP</name>
        <dbReference type="ChEBI" id="CHEBI:30616"/>
    </ligand>
</feature>
<protein>
    <recommendedName>
        <fullName evidence="9">Pantothenate synthetase</fullName>
        <shortName evidence="9">PS</shortName>
        <ecNumber evidence="9">6.3.2.1</ecNumber>
    </recommendedName>
    <alternativeName>
        <fullName evidence="9">Pantoate--beta-alanine ligase</fullName>
    </alternativeName>
    <alternativeName>
        <fullName evidence="9">Pantoate-activating enzyme</fullName>
    </alternativeName>
</protein>
<dbReference type="CDD" id="cd00560">
    <property type="entry name" value="PanC"/>
    <property type="match status" value="1"/>
</dbReference>
<keyword evidence="6 9" id="KW-0547">Nucleotide-binding</keyword>
<comment type="catalytic activity">
    <reaction evidence="8 9">
        <text>(R)-pantoate + beta-alanine + ATP = (R)-pantothenate + AMP + diphosphate + H(+)</text>
        <dbReference type="Rhea" id="RHEA:10912"/>
        <dbReference type="ChEBI" id="CHEBI:15378"/>
        <dbReference type="ChEBI" id="CHEBI:15980"/>
        <dbReference type="ChEBI" id="CHEBI:29032"/>
        <dbReference type="ChEBI" id="CHEBI:30616"/>
        <dbReference type="ChEBI" id="CHEBI:33019"/>
        <dbReference type="ChEBI" id="CHEBI:57966"/>
        <dbReference type="ChEBI" id="CHEBI:456215"/>
        <dbReference type="EC" id="6.3.2.1"/>
    </reaction>
</comment>
<evidence type="ECO:0000256" key="2">
    <source>
        <dbReference type="ARBA" id="ARBA00009256"/>
    </source>
</evidence>
<comment type="caution">
    <text evidence="10">The sequence shown here is derived from an EMBL/GenBank/DDBJ whole genome shotgun (WGS) entry which is preliminary data.</text>
</comment>
<comment type="function">
    <text evidence="9">Catalyzes the condensation of pantoate with beta-alanine in an ATP-dependent reaction via a pantoyl-adenylate intermediate.</text>
</comment>
<evidence type="ECO:0000256" key="5">
    <source>
        <dbReference type="ARBA" id="ARBA00022655"/>
    </source>
</evidence>
<comment type="pathway">
    <text evidence="1 9">Cofactor biosynthesis; (R)-pantothenate biosynthesis; (R)-pantothenate from (R)-pantoate and beta-alanine: step 1/1.</text>
</comment>
<dbReference type="InterPro" id="IPR042176">
    <property type="entry name" value="Pantoate_ligase_C"/>
</dbReference>
<keyword evidence="5 9" id="KW-0566">Pantothenate biosynthesis</keyword>
<keyword evidence="7 9" id="KW-0067">ATP-binding</keyword>
<name>A0A7X2V395_9BACI</name>
<dbReference type="EMBL" id="WMIB01000001">
    <property type="protein sequence ID" value="MTH52140.1"/>
    <property type="molecule type" value="Genomic_DNA"/>
</dbReference>
<feature type="binding site" evidence="9">
    <location>
        <begin position="30"/>
        <end position="37"/>
    </location>
    <ligand>
        <name>ATP</name>
        <dbReference type="ChEBI" id="CHEBI:30616"/>
    </ligand>
</feature>
<dbReference type="Gene3D" id="3.30.1300.10">
    <property type="entry name" value="Pantoate-beta-alanine ligase, C-terminal domain"/>
    <property type="match status" value="1"/>
</dbReference>
<evidence type="ECO:0000256" key="1">
    <source>
        <dbReference type="ARBA" id="ARBA00004990"/>
    </source>
</evidence>
<dbReference type="UniPathway" id="UPA00028">
    <property type="reaction ID" value="UER00005"/>
</dbReference>
<evidence type="ECO:0000256" key="7">
    <source>
        <dbReference type="ARBA" id="ARBA00022840"/>
    </source>
</evidence>
<dbReference type="GO" id="GO:0005524">
    <property type="term" value="F:ATP binding"/>
    <property type="evidence" value="ECO:0007669"/>
    <property type="project" value="UniProtKB-KW"/>
</dbReference>
<organism evidence="10 11">
    <name type="scientific">Metabacillus mangrovi</name>
    <dbReference type="NCBI Taxonomy" id="1491830"/>
    <lineage>
        <taxon>Bacteria</taxon>
        <taxon>Bacillati</taxon>
        <taxon>Bacillota</taxon>
        <taxon>Bacilli</taxon>
        <taxon>Bacillales</taxon>
        <taxon>Bacillaceae</taxon>
        <taxon>Metabacillus</taxon>
    </lineage>
</organism>
<evidence type="ECO:0000313" key="11">
    <source>
        <dbReference type="Proteomes" id="UP000434639"/>
    </source>
</evidence>
<evidence type="ECO:0000256" key="6">
    <source>
        <dbReference type="ARBA" id="ARBA00022741"/>
    </source>
</evidence>
<feature type="binding site" evidence="9">
    <location>
        <position position="61"/>
    </location>
    <ligand>
        <name>(R)-pantoate</name>
        <dbReference type="ChEBI" id="CHEBI:15980"/>
    </ligand>
</feature>
<feature type="binding site" evidence="9">
    <location>
        <begin position="147"/>
        <end position="150"/>
    </location>
    <ligand>
        <name>ATP</name>
        <dbReference type="ChEBI" id="CHEBI:30616"/>
    </ligand>
</feature>
<dbReference type="SUPFAM" id="SSF52374">
    <property type="entry name" value="Nucleotidylyl transferase"/>
    <property type="match status" value="1"/>
</dbReference>
<dbReference type="GO" id="GO:0015940">
    <property type="term" value="P:pantothenate biosynthetic process"/>
    <property type="evidence" value="ECO:0007669"/>
    <property type="project" value="UniProtKB-UniRule"/>
</dbReference>
<evidence type="ECO:0000256" key="3">
    <source>
        <dbReference type="ARBA" id="ARBA00022490"/>
    </source>
</evidence>
<comment type="miscellaneous">
    <text evidence="9">The reaction proceeds by a bi uni uni bi ping pong mechanism.</text>
</comment>
<dbReference type="AlphaFoldDB" id="A0A7X2V395"/>
<feature type="binding site" evidence="9">
    <location>
        <begin position="184"/>
        <end position="187"/>
    </location>
    <ligand>
        <name>ATP</name>
        <dbReference type="ChEBI" id="CHEBI:30616"/>
    </ligand>
</feature>
<keyword evidence="4 9" id="KW-0436">Ligase</keyword>
<proteinExistence type="inferred from homology"/>
<comment type="subunit">
    <text evidence="9">Homodimer.</text>
</comment>
<keyword evidence="3 9" id="KW-0963">Cytoplasm</keyword>
<dbReference type="InterPro" id="IPR003721">
    <property type="entry name" value="Pantoate_ligase"/>
</dbReference>
<dbReference type="Gene3D" id="3.40.50.620">
    <property type="entry name" value="HUPs"/>
    <property type="match status" value="1"/>
</dbReference>
<feature type="binding site" evidence="9">
    <location>
        <position position="61"/>
    </location>
    <ligand>
        <name>beta-alanine</name>
        <dbReference type="ChEBI" id="CHEBI:57966"/>
    </ligand>
</feature>
<dbReference type="GO" id="GO:0005829">
    <property type="term" value="C:cytosol"/>
    <property type="evidence" value="ECO:0007669"/>
    <property type="project" value="TreeGrafter"/>
</dbReference>
<gene>
    <name evidence="9" type="primary">panC</name>
    <name evidence="10" type="ORF">GKZ89_01890</name>
</gene>
<accession>A0A7X2V395</accession>
<dbReference type="FunFam" id="3.40.50.620:FF:000013">
    <property type="entry name" value="Pantothenate synthetase"/>
    <property type="match status" value="1"/>
</dbReference>
<comment type="similarity">
    <text evidence="2 9">Belongs to the pantothenate synthetase family.</text>
</comment>
<feature type="binding site" evidence="9">
    <location>
        <position position="153"/>
    </location>
    <ligand>
        <name>(R)-pantoate</name>
        <dbReference type="ChEBI" id="CHEBI:15980"/>
    </ligand>
</feature>
<reference evidence="10 11" key="1">
    <citation type="journal article" date="2017" name="Int. J. Syst. Evol. Microbiol.">
        <title>Bacillus mangrovi sp. nov., isolated from a sediment sample from a mangrove forest.</title>
        <authorList>
            <person name="Gupta V."/>
            <person name="Singh P.K."/>
            <person name="Korpole S."/>
            <person name="Tanuku N.R.S."/>
            <person name="Pinnaka A.K."/>
        </authorList>
    </citation>
    <scope>NUCLEOTIDE SEQUENCE [LARGE SCALE GENOMIC DNA]</scope>
    <source>
        <strain evidence="10 11">KCTC 33872</strain>
    </source>
</reference>
<evidence type="ECO:0000256" key="4">
    <source>
        <dbReference type="ARBA" id="ARBA00022598"/>
    </source>
</evidence>
<dbReference type="Proteomes" id="UP000434639">
    <property type="component" value="Unassembled WGS sequence"/>
</dbReference>
<sequence length="285" mass="31538">MKTVNTISEARDEIAGWKEAGHSVGFVPTMGFLHEGHLELIRHAASENRRTAVSIFVNPTQFGPNEDFESYPRDLERDLELAKEAGADLVFAPAASEMYRGTPAVTMKAAARTDVLCGESRPGHFDGVVTVLTKLFHILQPDRAYFGKKDAQQVAVVKGLTDEFFFPLEIVPVETVRESDGLAKSSRNVFLTEDERMQAPKIYKALQAGQRNYEDGFHAESAKTEILRHLAEIEGGETDYAEILQYPELVPVTEQSREIIAAAAVKFSGARLIDNIIWTVNKGGN</sequence>
<dbReference type="EC" id="6.3.2.1" evidence="9"/>
<feature type="active site" description="Proton donor" evidence="9">
    <location>
        <position position="37"/>
    </location>
</feature>
<dbReference type="InterPro" id="IPR014729">
    <property type="entry name" value="Rossmann-like_a/b/a_fold"/>
</dbReference>
<dbReference type="Pfam" id="PF02569">
    <property type="entry name" value="Pantoate_ligase"/>
    <property type="match status" value="1"/>
</dbReference>
<evidence type="ECO:0000256" key="8">
    <source>
        <dbReference type="ARBA" id="ARBA00048258"/>
    </source>
</evidence>
<dbReference type="PANTHER" id="PTHR21299">
    <property type="entry name" value="CYTIDYLATE KINASE/PANTOATE-BETA-ALANINE LIGASE"/>
    <property type="match status" value="1"/>
</dbReference>
<dbReference type="GO" id="GO:0004592">
    <property type="term" value="F:pantoate-beta-alanine ligase activity"/>
    <property type="evidence" value="ECO:0007669"/>
    <property type="project" value="UniProtKB-UniRule"/>
</dbReference>
<dbReference type="NCBIfam" id="TIGR00125">
    <property type="entry name" value="cyt_tran_rel"/>
    <property type="match status" value="1"/>
</dbReference>
<keyword evidence="11" id="KW-1185">Reference proteome</keyword>
<dbReference type="NCBIfam" id="TIGR00018">
    <property type="entry name" value="panC"/>
    <property type="match status" value="1"/>
</dbReference>
<dbReference type="InterPro" id="IPR004821">
    <property type="entry name" value="Cyt_trans-like"/>
</dbReference>
<dbReference type="HAMAP" id="MF_00158">
    <property type="entry name" value="PanC"/>
    <property type="match status" value="1"/>
</dbReference>
<dbReference type="RefSeq" id="WP_162356363.1">
    <property type="nucleotide sequence ID" value="NZ_WMIB01000001.1"/>
</dbReference>
<evidence type="ECO:0000256" key="9">
    <source>
        <dbReference type="HAMAP-Rule" id="MF_00158"/>
    </source>
</evidence>
<evidence type="ECO:0000313" key="10">
    <source>
        <dbReference type="EMBL" id="MTH52140.1"/>
    </source>
</evidence>
<dbReference type="PANTHER" id="PTHR21299:SF1">
    <property type="entry name" value="PANTOATE--BETA-ALANINE LIGASE"/>
    <property type="match status" value="1"/>
</dbReference>
<comment type="subcellular location">
    <subcellularLocation>
        <location evidence="9">Cytoplasm</location>
    </subcellularLocation>
</comment>